<sequence length="222" mass="24948">MFCCFYASTGVTAVRQINTKIARGGVALPGGGLETVRQCSCKEVQQCFHENWEIQNCTSRGGSSYSHLEGPVLEFLDKCSTEKSQKYCTQHGNEFISISDFGYIETKNLERNDEHEQLCFNENMIKCFKREGCDIVSHNIVLKKIHYECSKGSMKFAIGLMSKYPELIPQSKIEEAKMEYLKKYNETFVLEGKAVVGSGTSGGNNMINVLSIFCFVALSFMI</sequence>
<organism evidence="1 2">
    <name type="scientific">Panagrolaimus sp. ES5</name>
    <dbReference type="NCBI Taxonomy" id="591445"/>
    <lineage>
        <taxon>Eukaryota</taxon>
        <taxon>Metazoa</taxon>
        <taxon>Ecdysozoa</taxon>
        <taxon>Nematoda</taxon>
        <taxon>Chromadorea</taxon>
        <taxon>Rhabditida</taxon>
        <taxon>Tylenchina</taxon>
        <taxon>Panagrolaimomorpha</taxon>
        <taxon>Panagrolaimoidea</taxon>
        <taxon>Panagrolaimidae</taxon>
        <taxon>Panagrolaimus</taxon>
    </lineage>
</organism>
<dbReference type="Proteomes" id="UP000887579">
    <property type="component" value="Unplaced"/>
</dbReference>
<accession>A0AC34FUN9</accession>
<evidence type="ECO:0000313" key="1">
    <source>
        <dbReference type="Proteomes" id="UP000887579"/>
    </source>
</evidence>
<evidence type="ECO:0000313" key="2">
    <source>
        <dbReference type="WBParaSite" id="ES5_v2.g21198.t1"/>
    </source>
</evidence>
<dbReference type="WBParaSite" id="ES5_v2.g21198.t1">
    <property type="protein sequence ID" value="ES5_v2.g21198.t1"/>
    <property type="gene ID" value="ES5_v2.g21198"/>
</dbReference>
<reference evidence="2" key="1">
    <citation type="submission" date="2022-11" db="UniProtKB">
        <authorList>
            <consortium name="WormBaseParasite"/>
        </authorList>
    </citation>
    <scope>IDENTIFICATION</scope>
</reference>
<proteinExistence type="predicted"/>
<name>A0AC34FUN9_9BILA</name>
<protein>
    <submittedName>
        <fullName evidence="2">Uncharacterized protein</fullName>
    </submittedName>
</protein>